<dbReference type="EC" id="1.1.1.62" evidence="4"/>
<keyword evidence="2" id="KW-0560">Oxidoreductase</keyword>
<dbReference type="Pfam" id="PF00106">
    <property type="entry name" value="adh_short"/>
    <property type="match status" value="1"/>
</dbReference>
<evidence type="ECO:0000313" key="23">
    <source>
        <dbReference type="Proteomes" id="UP001152759"/>
    </source>
</evidence>
<evidence type="ECO:0000256" key="6">
    <source>
        <dbReference type="ARBA" id="ARBA00050141"/>
    </source>
</evidence>
<dbReference type="PRINTS" id="PR00081">
    <property type="entry name" value="GDHRDH"/>
</dbReference>
<dbReference type="PANTHER" id="PTHR43658:SF8">
    <property type="entry name" value="17-BETA-HYDROXYSTEROID DEHYDROGENASE 14-RELATED"/>
    <property type="match status" value="1"/>
</dbReference>
<protein>
    <recommendedName>
        <fullName evidence="16">3-hydroxyacyl-CoA dehydrogenase type-2</fullName>
        <ecNumber evidence="3">1.1.1.53</ecNumber>
        <ecNumber evidence="4">1.1.1.62</ecNumber>
    </recommendedName>
    <alternativeName>
        <fullName evidence="18">3-hydroxyacyl-CoA dehydrogenase type II</fullName>
    </alternativeName>
    <alternativeName>
        <fullName evidence="19">Mitochondrial ribonuclease P protein 2</fullName>
    </alternativeName>
    <alternativeName>
        <fullName evidence="17">Type II HADH</fullName>
    </alternativeName>
</protein>
<evidence type="ECO:0000256" key="16">
    <source>
        <dbReference type="ARBA" id="ARBA00072938"/>
    </source>
</evidence>
<dbReference type="GO" id="GO:0008209">
    <property type="term" value="P:androgen metabolic process"/>
    <property type="evidence" value="ECO:0007669"/>
    <property type="project" value="TreeGrafter"/>
</dbReference>
<sequence length="256" mass="27043">MLKGLVSLVTGGGSGLGKATVEKLIKEGGKVSILDLPKSGGDGVASEFGGDAKFFPVDITSESDVSSALTDTKKRFGKLDVIVNCAGIARANKVYNFNKNTMHKLEDFEDVVKTNVVGTFNVIRQGVGVIGENEPDEDGYRGVVINVASIAAFEGQIGQAAYAASKGAIVSMTLPLARDLGTHGIRVCTIAPGLFDTPLLRHLPDKVIAFLSKQHVFPQRLGKGSEFADLVQAIILNKMLNGEVIRLDGGLRMMAA</sequence>
<comment type="catalytic activity">
    <reaction evidence="15">
        <text>11-dehydrocorticosterone + NAD(+) = pregn-4-ene-3,11,20,21-tetraone + NADH + H(+)</text>
        <dbReference type="Rhea" id="RHEA:42020"/>
        <dbReference type="ChEBI" id="CHEBI:15378"/>
        <dbReference type="ChEBI" id="CHEBI:57540"/>
        <dbReference type="ChEBI" id="CHEBI:57945"/>
        <dbReference type="ChEBI" id="CHEBI:78600"/>
        <dbReference type="ChEBI" id="CHEBI:78601"/>
    </reaction>
    <physiologicalReaction direction="left-to-right" evidence="15">
        <dbReference type="Rhea" id="RHEA:42021"/>
    </physiologicalReaction>
</comment>
<comment type="catalytic activity">
    <reaction evidence="7">
        <text>5alpha-androstane-3alpha,17beta-diol + NAD(+) = 17beta-hydroxy-5alpha-androstan-3-one + NADH + H(+)</text>
        <dbReference type="Rhea" id="RHEA:42004"/>
        <dbReference type="ChEBI" id="CHEBI:15378"/>
        <dbReference type="ChEBI" id="CHEBI:16330"/>
        <dbReference type="ChEBI" id="CHEBI:36713"/>
        <dbReference type="ChEBI" id="CHEBI:57540"/>
        <dbReference type="ChEBI" id="CHEBI:57945"/>
        <dbReference type="EC" id="1.1.1.53"/>
    </reaction>
    <physiologicalReaction direction="right-to-left" evidence="7">
        <dbReference type="Rhea" id="RHEA:42006"/>
    </physiologicalReaction>
</comment>
<dbReference type="GO" id="GO:0047044">
    <property type="term" value="F:androstan-3-alpha,17-beta-diol dehydrogenase (NAD+) activity"/>
    <property type="evidence" value="ECO:0007669"/>
    <property type="project" value="UniProtKB-EC"/>
</dbReference>
<comment type="catalytic activity">
    <reaction evidence="10">
        <text>(3S)-3-hydroxybutanoyl-CoA + NAD(+) = acetoacetyl-CoA + NADH + H(+)</text>
        <dbReference type="Rhea" id="RHEA:30799"/>
        <dbReference type="ChEBI" id="CHEBI:15378"/>
        <dbReference type="ChEBI" id="CHEBI:57286"/>
        <dbReference type="ChEBI" id="CHEBI:57316"/>
        <dbReference type="ChEBI" id="CHEBI:57540"/>
        <dbReference type="ChEBI" id="CHEBI:57945"/>
    </reaction>
    <physiologicalReaction direction="left-to-right" evidence="10">
        <dbReference type="Rhea" id="RHEA:30800"/>
    </physiologicalReaction>
    <physiologicalReaction direction="right-to-left" evidence="10">
        <dbReference type="Rhea" id="RHEA:30801"/>
    </physiologicalReaction>
</comment>
<dbReference type="GO" id="GO:0004303">
    <property type="term" value="F:estradiol 17-beta-dehydrogenase [NAD(P)+] activity"/>
    <property type="evidence" value="ECO:0007669"/>
    <property type="project" value="UniProtKB-EC"/>
</dbReference>
<evidence type="ECO:0000256" key="9">
    <source>
        <dbReference type="ARBA" id="ARBA00050927"/>
    </source>
</evidence>
<dbReference type="EC" id="1.1.1.53" evidence="3"/>
<dbReference type="InterPro" id="IPR036291">
    <property type="entry name" value="NAD(P)-bd_dom_sf"/>
</dbReference>
<dbReference type="Proteomes" id="UP001152759">
    <property type="component" value="Chromosome 1"/>
</dbReference>
<evidence type="ECO:0000256" key="2">
    <source>
        <dbReference type="ARBA" id="ARBA00023002"/>
    </source>
</evidence>
<comment type="catalytic activity">
    <reaction evidence="8">
        <text>17beta-hydroxy-5alpha-androstan-3-one + NAD(+) = 5alpha-androstan-3,17-dione + NADH + H(+)</text>
        <dbReference type="Rhea" id="RHEA:41992"/>
        <dbReference type="ChEBI" id="CHEBI:15378"/>
        <dbReference type="ChEBI" id="CHEBI:15994"/>
        <dbReference type="ChEBI" id="CHEBI:16330"/>
        <dbReference type="ChEBI" id="CHEBI:57540"/>
        <dbReference type="ChEBI" id="CHEBI:57945"/>
    </reaction>
    <physiologicalReaction direction="left-to-right" evidence="8">
        <dbReference type="Rhea" id="RHEA:41993"/>
    </physiologicalReaction>
</comment>
<evidence type="ECO:0000256" key="4">
    <source>
        <dbReference type="ARBA" id="ARBA00024072"/>
    </source>
</evidence>
<dbReference type="AlphaFoldDB" id="A0A9P0A2A0"/>
<dbReference type="PROSITE" id="PS00061">
    <property type="entry name" value="ADH_SHORT"/>
    <property type="match status" value="1"/>
</dbReference>
<dbReference type="SUPFAM" id="SSF51735">
    <property type="entry name" value="NAD(P)-binding Rossmann-fold domains"/>
    <property type="match status" value="1"/>
</dbReference>
<dbReference type="SMART" id="SM00822">
    <property type="entry name" value="PKS_KR"/>
    <property type="match status" value="1"/>
</dbReference>
<evidence type="ECO:0000256" key="10">
    <source>
        <dbReference type="ARBA" id="ARBA00051004"/>
    </source>
</evidence>
<dbReference type="InterPro" id="IPR020904">
    <property type="entry name" value="Sc_DH/Rdtase_CS"/>
</dbReference>
<evidence type="ECO:0000256" key="12">
    <source>
        <dbReference type="ARBA" id="ARBA00051831"/>
    </source>
</evidence>
<dbReference type="GO" id="GO:0008210">
    <property type="term" value="P:estrogen metabolic process"/>
    <property type="evidence" value="ECO:0007669"/>
    <property type="project" value="TreeGrafter"/>
</dbReference>
<comment type="catalytic activity">
    <reaction evidence="13">
        <text>5alpha-pregnan-20beta-ol-3-one + NAD(+) = 5alpha-pregnane-3,20-dione + NADH + H(+)</text>
        <dbReference type="Rhea" id="RHEA:42008"/>
        <dbReference type="ChEBI" id="CHEBI:15378"/>
        <dbReference type="ChEBI" id="CHEBI:28952"/>
        <dbReference type="ChEBI" id="CHEBI:57540"/>
        <dbReference type="ChEBI" id="CHEBI:57945"/>
        <dbReference type="ChEBI" id="CHEBI:78594"/>
    </reaction>
    <physiologicalReaction direction="left-to-right" evidence="13">
        <dbReference type="Rhea" id="RHEA:42009"/>
    </physiologicalReaction>
</comment>
<comment type="catalytic activity">
    <reaction evidence="12">
        <text>ursodeoxycholate + NAD(+) = 7-oxolithocholate + NADH + H(+)</text>
        <dbReference type="Rhea" id="RHEA:42028"/>
        <dbReference type="ChEBI" id="CHEBI:15378"/>
        <dbReference type="ChEBI" id="CHEBI:57540"/>
        <dbReference type="ChEBI" id="CHEBI:57945"/>
        <dbReference type="ChEBI" id="CHEBI:78604"/>
        <dbReference type="ChEBI" id="CHEBI:78605"/>
    </reaction>
    <physiologicalReaction direction="left-to-right" evidence="12">
        <dbReference type="Rhea" id="RHEA:42029"/>
    </physiologicalReaction>
</comment>
<feature type="domain" description="Ketoreductase" evidence="21">
    <location>
        <begin position="5"/>
        <end position="198"/>
    </location>
</feature>
<evidence type="ECO:0000256" key="8">
    <source>
        <dbReference type="ARBA" id="ARBA00050435"/>
    </source>
</evidence>
<proteinExistence type="inferred from homology"/>
<dbReference type="PRINTS" id="PR00080">
    <property type="entry name" value="SDRFAMILY"/>
</dbReference>
<reference evidence="22" key="1">
    <citation type="submission" date="2021-12" db="EMBL/GenBank/DDBJ databases">
        <authorList>
            <person name="King R."/>
        </authorList>
    </citation>
    <scope>NUCLEOTIDE SEQUENCE</scope>
</reference>
<evidence type="ECO:0000256" key="17">
    <source>
        <dbReference type="ARBA" id="ARBA00079624"/>
    </source>
</evidence>
<evidence type="ECO:0000256" key="1">
    <source>
        <dbReference type="ARBA" id="ARBA00006484"/>
    </source>
</evidence>
<evidence type="ECO:0000256" key="11">
    <source>
        <dbReference type="ARBA" id="ARBA00051637"/>
    </source>
</evidence>
<dbReference type="Gene3D" id="3.40.50.720">
    <property type="entry name" value="NAD(P)-binding Rossmann-like Domain"/>
    <property type="match status" value="1"/>
</dbReference>
<evidence type="ECO:0000313" key="22">
    <source>
        <dbReference type="EMBL" id="CAH0382626.1"/>
    </source>
</evidence>
<evidence type="ECO:0000256" key="19">
    <source>
        <dbReference type="ARBA" id="ARBA00082399"/>
    </source>
</evidence>
<dbReference type="OrthoDB" id="1274115at2759"/>
<comment type="catalytic activity">
    <reaction evidence="14">
        <text>cortisone + NAD(+) = 17alpha-hydroxypregn-4-en-3,11,20-trione-21-al + NADH + H(+)</text>
        <dbReference type="Rhea" id="RHEA:42016"/>
        <dbReference type="ChEBI" id="CHEBI:15378"/>
        <dbReference type="ChEBI" id="CHEBI:16962"/>
        <dbReference type="ChEBI" id="CHEBI:57540"/>
        <dbReference type="ChEBI" id="CHEBI:57945"/>
        <dbReference type="ChEBI" id="CHEBI:78596"/>
    </reaction>
    <physiologicalReaction direction="left-to-right" evidence="14">
        <dbReference type="Rhea" id="RHEA:42017"/>
    </physiologicalReaction>
</comment>
<comment type="catalytic activity">
    <reaction evidence="9">
        <text>cortisol + NAD(+) = 11beta,17alpha-dihydroxypregn-4-ene-3,20,21-trione + NADH + H(+)</text>
        <dbReference type="Rhea" id="RHEA:42012"/>
        <dbReference type="ChEBI" id="CHEBI:15378"/>
        <dbReference type="ChEBI" id="CHEBI:17650"/>
        <dbReference type="ChEBI" id="CHEBI:57540"/>
        <dbReference type="ChEBI" id="CHEBI:57945"/>
        <dbReference type="ChEBI" id="CHEBI:78595"/>
    </reaction>
    <physiologicalReaction direction="left-to-right" evidence="9">
        <dbReference type="Rhea" id="RHEA:42013"/>
    </physiologicalReaction>
</comment>
<evidence type="ECO:0000256" key="18">
    <source>
        <dbReference type="ARBA" id="ARBA00082293"/>
    </source>
</evidence>
<comment type="catalytic activity">
    <reaction evidence="11">
        <text>3beta,7beta-dihydroxy-5beta-cholan-24-oate + NAD(+) = 3beta-hydroxy-7-oxo-5beta-cholan-24-oate + NADH + H(+)</text>
        <dbReference type="Rhea" id="RHEA:42024"/>
        <dbReference type="ChEBI" id="CHEBI:15378"/>
        <dbReference type="ChEBI" id="CHEBI:57540"/>
        <dbReference type="ChEBI" id="CHEBI:57945"/>
        <dbReference type="ChEBI" id="CHEBI:78602"/>
        <dbReference type="ChEBI" id="CHEBI:78603"/>
    </reaction>
    <physiologicalReaction direction="left-to-right" evidence="11">
        <dbReference type="Rhea" id="RHEA:42025"/>
    </physiologicalReaction>
</comment>
<dbReference type="KEGG" id="btab:109040424"/>
<organism evidence="22 23">
    <name type="scientific">Bemisia tabaci</name>
    <name type="common">Sweetpotato whitefly</name>
    <name type="synonym">Aleurodes tabaci</name>
    <dbReference type="NCBI Taxonomy" id="7038"/>
    <lineage>
        <taxon>Eukaryota</taxon>
        <taxon>Metazoa</taxon>
        <taxon>Ecdysozoa</taxon>
        <taxon>Arthropoda</taxon>
        <taxon>Hexapoda</taxon>
        <taxon>Insecta</taxon>
        <taxon>Pterygota</taxon>
        <taxon>Neoptera</taxon>
        <taxon>Paraneoptera</taxon>
        <taxon>Hemiptera</taxon>
        <taxon>Sternorrhyncha</taxon>
        <taxon>Aleyrodoidea</taxon>
        <taxon>Aleyrodidae</taxon>
        <taxon>Aleyrodinae</taxon>
        <taxon>Bemisia</taxon>
    </lineage>
</organism>
<gene>
    <name evidence="22" type="ORF">BEMITA_LOCUS2144</name>
</gene>
<evidence type="ECO:0000256" key="14">
    <source>
        <dbReference type="ARBA" id="ARBA00052417"/>
    </source>
</evidence>
<keyword evidence="23" id="KW-1185">Reference proteome</keyword>
<evidence type="ECO:0000256" key="5">
    <source>
        <dbReference type="ARBA" id="ARBA00049381"/>
    </source>
</evidence>
<comment type="catalytic activity">
    <reaction evidence="6">
        <text>a (3S)-3-hydroxyacyl-CoA + NAD(+) = a 3-oxoacyl-CoA + NADH + H(+)</text>
        <dbReference type="Rhea" id="RHEA:22432"/>
        <dbReference type="ChEBI" id="CHEBI:15378"/>
        <dbReference type="ChEBI" id="CHEBI:57318"/>
        <dbReference type="ChEBI" id="CHEBI:57540"/>
        <dbReference type="ChEBI" id="CHEBI:57945"/>
        <dbReference type="ChEBI" id="CHEBI:90726"/>
        <dbReference type="EC" id="1.1.1.35"/>
    </reaction>
    <physiologicalReaction direction="left-to-right" evidence="6">
        <dbReference type="Rhea" id="RHEA:22433"/>
    </physiologicalReaction>
    <physiologicalReaction direction="right-to-left" evidence="6">
        <dbReference type="Rhea" id="RHEA:22434"/>
    </physiologicalReaction>
</comment>
<dbReference type="GO" id="GO:0003857">
    <property type="term" value="F:(3S)-3-hydroxyacyl-CoA dehydrogenase (NAD+) activity"/>
    <property type="evidence" value="ECO:0007669"/>
    <property type="project" value="UniProtKB-EC"/>
</dbReference>
<dbReference type="GO" id="GO:0005739">
    <property type="term" value="C:mitochondrion"/>
    <property type="evidence" value="ECO:0007669"/>
    <property type="project" value="TreeGrafter"/>
</dbReference>
<evidence type="ECO:0000256" key="15">
    <source>
        <dbReference type="ARBA" id="ARBA00052668"/>
    </source>
</evidence>
<evidence type="ECO:0000256" key="13">
    <source>
        <dbReference type="ARBA" id="ARBA00052095"/>
    </source>
</evidence>
<evidence type="ECO:0000256" key="20">
    <source>
        <dbReference type="RuleBase" id="RU000363"/>
    </source>
</evidence>
<name>A0A9P0A2A0_BEMTA</name>
<dbReference type="InterPro" id="IPR002347">
    <property type="entry name" value="SDR_fam"/>
</dbReference>
<evidence type="ECO:0000256" key="3">
    <source>
        <dbReference type="ARBA" id="ARBA00024071"/>
    </source>
</evidence>
<dbReference type="InterPro" id="IPR057326">
    <property type="entry name" value="KR_dom"/>
</dbReference>
<evidence type="ECO:0000259" key="21">
    <source>
        <dbReference type="SMART" id="SM00822"/>
    </source>
</evidence>
<dbReference type="CDD" id="cd05371">
    <property type="entry name" value="HSD10-like_SDR_c"/>
    <property type="match status" value="1"/>
</dbReference>
<dbReference type="FunFam" id="3.40.50.720:FF:000215">
    <property type="entry name" value="3-hydroxyacyl-CoA dehydrogenase type-2"/>
    <property type="match status" value="1"/>
</dbReference>
<evidence type="ECO:0000256" key="7">
    <source>
        <dbReference type="ARBA" id="ARBA00050365"/>
    </source>
</evidence>
<dbReference type="GO" id="GO:0006631">
    <property type="term" value="P:fatty acid metabolic process"/>
    <property type="evidence" value="ECO:0007669"/>
    <property type="project" value="TreeGrafter"/>
</dbReference>
<dbReference type="PANTHER" id="PTHR43658">
    <property type="entry name" value="SHORT-CHAIN DEHYDROGENASE/REDUCTASE"/>
    <property type="match status" value="1"/>
</dbReference>
<dbReference type="EMBL" id="OU963862">
    <property type="protein sequence ID" value="CAH0382626.1"/>
    <property type="molecule type" value="Genomic_DNA"/>
</dbReference>
<comment type="catalytic activity">
    <reaction evidence="5">
        <text>17beta-estradiol + NAD(+) = estrone + NADH + H(+)</text>
        <dbReference type="Rhea" id="RHEA:24612"/>
        <dbReference type="ChEBI" id="CHEBI:15378"/>
        <dbReference type="ChEBI" id="CHEBI:16469"/>
        <dbReference type="ChEBI" id="CHEBI:17263"/>
        <dbReference type="ChEBI" id="CHEBI:57540"/>
        <dbReference type="ChEBI" id="CHEBI:57945"/>
        <dbReference type="EC" id="1.1.1.62"/>
    </reaction>
    <physiologicalReaction direction="left-to-right" evidence="5">
        <dbReference type="Rhea" id="RHEA:24613"/>
    </physiologicalReaction>
</comment>
<comment type="similarity">
    <text evidence="1 20">Belongs to the short-chain dehydrogenases/reductases (SDR) family.</text>
</comment>
<accession>A0A9P0A2A0</accession>